<accession>A0A1W1BLV3</accession>
<sequence length="39" mass="4250">MYMGNAVESGETKSIFLNPTERLENNSSLLIFDGAGETL</sequence>
<dbReference type="AlphaFoldDB" id="A0A1W1BLV3"/>
<evidence type="ECO:0000313" key="1">
    <source>
        <dbReference type="EMBL" id="SFV54487.1"/>
    </source>
</evidence>
<reference evidence="1" key="1">
    <citation type="submission" date="2016-10" db="EMBL/GenBank/DDBJ databases">
        <authorList>
            <person name="de Groot N.N."/>
        </authorList>
    </citation>
    <scope>NUCLEOTIDE SEQUENCE</scope>
</reference>
<proteinExistence type="predicted"/>
<protein>
    <submittedName>
        <fullName evidence="1">Uncharacterized protein</fullName>
    </submittedName>
</protein>
<name>A0A1W1BLV3_9ZZZZ</name>
<organism evidence="1">
    <name type="scientific">hydrothermal vent metagenome</name>
    <dbReference type="NCBI Taxonomy" id="652676"/>
    <lineage>
        <taxon>unclassified sequences</taxon>
        <taxon>metagenomes</taxon>
        <taxon>ecological metagenomes</taxon>
    </lineage>
</organism>
<gene>
    <name evidence="1" type="ORF">MNB_SV-6-1421</name>
</gene>
<dbReference type="EMBL" id="FPHC01000033">
    <property type="protein sequence ID" value="SFV54487.1"/>
    <property type="molecule type" value="Genomic_DNA"/>
</dbReference>